<sequence>MDHVTTTRGYASHTPTSIKYCRGAEWALGFLACTAGYAELWAGNYENARRHFETALSRSTEEPYAEEPYVEGHLAILVAMADVAFRQEKQSESANFLEQAQDCVRRMHDPCVETLCPIAAHRAVRGDVDGARETIRVHMEKFTNSKDVDKGRFFDTQTHGFFVAGCIELRGNNPAAAADFFSQAVRYCKDVSESRIHAQALGGLGQIAFLKNDTTVAKARFDEAKALCDFMGVRPACLYTHSLYHLLSDMFEGWSLFLDGRLPAAA</sequence>
<name>A0A9P3PU47_LYOSH</name>
<protein>
    <submittedName>
        <fullName evidence="1">Uncharacterized protein</fullName>
    </submittedName>
</protein>
<dbReference type="EMBL" id="BRPK01000009">
    <property type="protein sequence ID" value="GLB41372.1"/>
    <property type="molecule type" value="Genomic_DNA"/>
</dbReference>
<dbReference type="Gene3D" id="1.25.40.10">
    <property type="entry name" value="Tetratricopeptide repeat domain"/>
    <property type="match status" value="1"/>
</dbReference>
<dbReference type="OrthoDB" id="1534087at2759"/>
<gene>
    <name evidence="1" type="ORF">LshimejAT787_0905870</name>
</gene>
<comment type="caution">
    <text evidence="1">The sequence shown here is derived from an EMBL/GenBank/DDBJ whole genome shotgun (WGS) entry which is preliminary data.</text>
</comment>
<organism evidence="1 2">
    <name type="scientific">Lyophyllum shimeji</name>
    <name type="common">Hon-shimeji</name>
    <name type="synonym">Tricholoma shimeji</name>
    <dbReference type="NCBI Taxonomy" id="47721"/>
    <lineage>
        <taxon>Eukaryota</taxon>
        <taxon>Fungi</taxon>
        <taxon>Dikarya</taxon>
        <taxon>Basidiomycota</taxon>
        <taxon>Agaricomycotina</taxon>
        <taxon>Agaricomycetes</taxon>
        <taxon>Agaricomycetidae</taxon>
        <taxon>Agaricales</taxon>
        <taxon>Tricholomatineae</taxon>
        <taxon>Lyophyllaceae</taxon>
        <taxon>Lyophyllum</taxon>
    </lineage>
</organism>
<proteinExistence type="predicted"/>
<evidence type="ECO:0000313" key="1">
    <source>
        <dbReference type="EMBL" id="GLB41372.1"/>
    </source>
</evidence>
<reference evidence="1" key="1">
    <citation type="submission" date="2022-07" db="EMBL/GenBank/DDBJ databases">
        <title>The genome of Lyophyllum shimeji provides insight into the initial evolution of ectomycorrhizal fungal genome.</title>
        <authorList>
            <person name="Kobayashi Y."/>
            <person name="Shibata T."/>
            <person name="Hirakawa H."/>
            <person name="Shigenobu S."/>
            <person name="Nishiyama T."/>
            <person name="Yamada A."/>
            <person name="Hasebe M."/>
            <person name="Kawaguchi M."/>
        </authorList>
    </citation>
    <scope>NUCLEOTIDE SEQUENCE</scope>
    <source>
        <strain evidence="1">AT787</strain>
    </source>
</reference>
<keyword evidence="2" id="KW-1185">Reference proteome</keyword>
<evidence type="ECO:0000313" key="2">
    <source>
        <dbReference type="Proteomes" id="UP001063166"/>
    </source>
</evidence>
<dbReference type="AlphaFoldDB" id="A0A9P3PU47"/>
<accession>A0A9P3PU47</accession>
<dbReference type="InterPro" id="IPR011990">
    <property type="entry name" value="TPR-like_helical_dom_sf"/>
</dbReference>
<dbReference type="Proteomes" id="UP001063166">
    <property type="component" value="Unassembled WGS sequence"/>
</dbReference>
<dbReference type="SUPFAM" id="SSF48452">
    <property type="entry name" value="TPR-like"/>
    <property type="match status" value="1"/>
</dbReference>